<dbReference type="SMART" id="SM01381">
    <property type="entry name" value="7TM_GPCR_Srsx"/>
    <property type="match status" value="1"/>
</dbReference>
<evidence type="ECO:0000259" key="14">
    <source>
        <dbReference type="PROSITE" id="PS50262"/>
    </source>
</evidence>
<evidence type="ECO:0000256" key="6">
    <source>
        <dbReference type="ARBA" id="ARBA00022989"/>
    </source>
</evidence>
<keyword evidence="6 13" id="KW-1133">Transmembrane helix</keyword>
<evidence type="ECO:0000256" key="11">
    <source>
        <dbReference type="ARBA" id="ARBA00023180"/>
    </source>
</evidence>
<keyword evidence="5" id="KW-0552">Olfaction</keyword>
<dbReference type="AlphaFoldDB" id="A0A6P7PBX3"/>
<sequence length="349" mass="38509">CVAVRSYELQSWAAFRFCCVELVGRGCRAALLWMANATSLTPLKQPIVFELEGFFVPPGCGSLLFVLALLNYLLVLLANGAVLCVIVLDKNLHRPMFIMICHLLVCDVLLATSVLPRLMLHLLTGERRMGYASAIAQAFCVQATGVAMQTVLAAMAYDRYVGVCEPLRYHSIMTSARLHACCALAWCAAVLFIAVLFVFHIDEPLCGNVIRHVYCSNRAILNLACGPTPGNDIYGLSMTWCLNTGDFLIIAFSYIRILHASVKHGRGVCRKAFQTCASHIFVYVIYEIATMTAIVSQRFPSVSQNVRQFISILFVIVPPSINPIIYGLVSKELRTSIIKLFTVTACPTK</sequence>
<evidence type="ECO:0000313" key="16">
    <source>
        <dbReference type="RefSeq" id="XP_029030282.2"/>
    </source>
</evidence>
<feature type="transmembrane region" description="Helical" evidence="13">
    <location>
        <begin position="233"/>
        <end position="255"/>
    </location>
</feature>
<dbReference type="InParanoid" id="A0A6P7PBX3"/>
<evidence type="ECO:0000256" key="2">
    <source>
        <dbReference type="ARBA" id="ARBA00022475"/>
    </source>
</evidence>
<feature type="domain" description="G-protein coupled receptors family 1 profile" evidence="14">
    <location>
        <begin position="78"/>
        <end position="326"/>
    </location>
</feature>
<dbReference type="PANTHER" id="PTHR26451">
    <property type="entry name" value="G_PROTEIN_RECEP_F1_2 DOMAIN-CONTAINING PROTEIN"/>
    <property type="match status" value="1"/>
</dbReference>
<keyword evidence="7" id="KW-0297">G-protein coupled receptor</keyword>
<keyword evidence="3" id="KW-0716">Sensory transduction</keyword>
<keyword evidence="12" id="KW-0807">Transducer</keyword>
<keyword evidence="11" id="KW-0325">Glycoprotein</keyword>
<evidence type="ECO:0000256" key="4">
    <source>
        <dbReference type="ARBA" id="ARBA00022692"/>
    </source>
</evidence>
<dbReference type="Proteomes" id="UP000515150">
    <property type="component" value="Chromosome 14"/>
</dbReference>
<evidence type="ECO:0000256" key="3">
    <source>
        <dbReference type="ARBA" id="ARBA00022606"/>
    </source>
</evidence>
<dbReference type="GO" id="GO:0004984">
    <property type="term" value="F:olfactory receptor activity"/>
    <property type="evidence" value="ECO:0007669"/>
    <property type="project" value="InterPro"/>
</dbReference>
<dbReference type="InterPro" id="IPR052921">
    <property type="entry name" value="GPCR1_Superfamily_Member"/>
</dbReference>
<feature type="non-terminal residue" evidence="16">
    <location>
        <position position="1"/>
    </location>
</feature>
<evidence type="ECO:0000256" key="1">
    <source>
        <dbReference type="ARBA" id="ARBA00004651"/>
    </source>
</evidence>
<dbReference type="RefSeq" id="XP_029030282.2">
    <property type="nucleotide sequence ID" value="XM_029174449.3"/>
</dbReference>
<keyword evidence="9" id="KW-1015">Disulfide bond</keyword>
<feature type="transmembrane region" description="Helical" evidence="13">
    <location>
        <begin position="178"/>
        <end position="201"/>
    </location>
</feature>
<organism evidence="15 16">
    <name type="scientific">Betta splendens</name>
    <name type="common">Siamese fighting fish</name>
    <dbReference type="NCBI Taxonomy" id="158456"/>
    <lineage>
        <taxon>Eukaryota</taxon>
        <taxon>Metazoa</taxon>
        <taxon>Chordata</taxon>
        <taxon>Craniata</taxon>
        <taxon>Vertebrata</taxon>
        <taxon>Euteleostomi</taxon>
        <taxon>Actinopterygii</taxon>
        <taxon>Neopterygii</taxon>
        <taxon>Teleostei</taxon>
        <taxon>Neoteleostei</taxon>
        <taxon>Acanthomorphata</taxon>
        <taxon>Anabantaria</taxon>
        <taxon>Anabantiformes</taxon>
        <taxon>Anabantoidei</taxon>
        <taxon>Osphronemidae</taxon>
        <taxon>Betta</taxon>
    </lineage>
</organism>
<accession>A0A6P7PBX3</accession>
<keyword evidence="4 13" id="KW-0812">Transmembrane</keyword>
<dbReference type="KEGG" id="bspl:114869895"/>
<keyword evidence="15" id="KW-1185">Reference proteome</keyword>
<feature type="transmembrane region" description="Helical" evidence="13">
    <location>
        <begin position="135"/>
        <end position="157"/>
    </location>
</feature>
<keyword evidence="2" id="KW-1003">Cell membrane</keyword>
<feature type="transmembrane region" description="Helical" evidence="13">
    <location>
        <begin position="63"/>
        <end position="88"/>
    </location>
</feature>
<feature type="transmembrane region" description="Helical" evidence="13">
    <location>
        <begin position="276"/>
        <end position="296"/>
    </location>
</feature>
<proteinExistence type="predicted"/>
<feature type="transmembrane region" description="Helical" evidence="13">
    <location>
        <begin position="95"/>
        <end position="115"/>
    </location>
</feature>
<dbReference type="PROSITE" id="PS50262">
    <property type="entry name" value="G_PROTEIN_RECEP_F1_2"/>
    <property type="match status" value="1"/>
</dbReference>
<dbReference type="InterPro" id="IPR000276">
    <property type="entry name" value="GPCR_Rhodpsn"/>
</dbReference>
<name>A0A6P7PBX3_BETSP</name>
<feature type="transmembrane region" description="Helical" evidence="13">
    <location>
        <begin position="308"/>
        <end position="329"/>
    </location>
</feature>
<dbReference type="Pfam" id="PF13853">
    <property type="entry name" value="7tm_4"/>
    <property type="match status" value="1"/>
</dbReference>
<evidence type="ECO:0000256" key="5">
    <source>
        <dbReference type="ARBA" id="ARBA00022725"/>
    </source>
</evidence>
<dbReference type="GO" id="GO:0004930">
    <property type="term" value="F:G protein-coupled receptor activity"/>
    <property type="evidence" value="ECO:0007669"/>
    <property type="project" value="UniProtKB-KW"/>
</dbReference>
<gene>
    <name evidence="16" type="primary">LOC114869895</name>
</gene>
<protein>
    <submittedName>
        <fullName evidence="16">Olfactory receptor 2K2-like</fullName>
    </submittedName>
</protein>
<evidence type="ECO:0000313" key="15">
    <source>
        <dbReference type="Proteomes" id="UP000515150"/>
    </source>
</evidence>
<comment type="subcellular location">
    <subcellularLocation>
        <location evidence="1">Cell membrane</location>
        <topology evidence="1">Multi-pass membrane protein</topology>
    </subcellularLocation>
</comment>
<dbReference type="FunFam" id="1.20.1070.10:FF:000024">
    <property type="entry name" value="Olfactory receptor"/>
    <property type="match status" value="1"/>
</dbReference>
<keyword evidence="8 13" id="KW-0472">Membrane</keyword>
<dbReference type="GO" id="GO:0005549">
    <property type="term" value="F:odorant binding"/>
    <property type="evidence" value="ECO:0007669"/>
    <property type="project" value="TreeGrafter"/>
</dbReference>
<dbReference type="GeneID" id="114869895"/>
<dbReference type="InterPro" id="IPR017452">
    <property type="entry name" value="GPCR_Rhodpsn_7TM"/>
</dbReference>
<evidence type="ECO:0000256" key="12">
    <source>
        <dbReference type="ARBA" id="ARBA00023224"/>
    </source>
</evidence>
<dbReference type="PRINTS" id="PR00245">
    <property type="entry name" value="OLFACTORYR"/>
</dbReference>
<dbReference type="GO" id="GO:0005886">
    <property type="term" value="C:plasma membrane"/>
    <property type="evidence" value="ECO:0007669"/>
    <property type="project" value="UniProtKB-SubCell"/>
</dbReference>
<dbReference type="PANTHER" id="PTHR26451:SF889">
    <property type="entry name" value="OLFACTORY RECEPTOR 2A12-LIKE"/>
    <property type="match status" value="1"/>
</dbReference>
<dbReference type="SUPFAM" id="SSF81321">
    <property type="entry name" value="Family A G protein-coupled receptor-like"/>
    <property type="match status" value="1"/>
</dbReference>
<dbReference type="Gene3D" id="1.20.1070.10">
    <property type="entry name" value="Rhodopsin 7-helix transmembrane proteins"/>
    <property type="match status" value="1"/>
</dbReference>
<reference evidence="16" key="1">
    <citation type="submission" date="2025-08" db="UniProtKB">
        <authorList>
            <consortium name="RefSeq"/>
        </authorList>
    </citation>
    <scope>IDENTIFICATION</scope>
</reference>
<evidence type="ECO:0000256" key="8">
    <source>
        <dbReference type="ARBA" id="ARBA00023136"/>
    </source>
</evidence>
<evidence type="ECO:0000256" key="10">
    <source>
        <dbReference type="ARBA" id="ARBA00023170"/>
    </source>
</evidence>
<keyword evidence="10" id="KW-0675">Receptor</keyword>
<evidence type="ECO:0000256" key="9">
    <source>
        <dbReference type="ARBA" id="ARBA00023157"/>
    </source>
</evidence>
<dbReference type="InterPro" id="IPR000725">
    <property type="entry name" value="Olfact_rcpt"/>
</dbReference>
<dbReference type="OrthoDB" id="6147321at2759"/>
<dbReference type="PRINTS" id="PR00237">
    <property type="entry name" value="GPCRRHODOPSN"/>
</dbReference>
<evidence type="ECO:0000256" key="7">
    <source>
        <dbReference type="ARBA" id="ARBA00023040"/>
    </source>
</evidence>
<evidence type="ECO:0000256" key="13">
    <source>
        <dbReference type="SAM" id="Phobius"/>
    </source>
</evidence>